<name>A0A8R1EKC8_CAEJA</name>
<proteinExistence type="predicted"/>
<accession>A0A8R1EKC8</accession>
<organism evidence="2 3">
    <name type="scientific">Caenorhabditis japonica</name>
    <dbReference type="NCBI Taxonomy" id="281687"/>
    <lineage>
        <taxon>Eukaryota</taxon>
        <taxon>Metazoa</taxon>
        <taxon>Ecdysozoa</taxon>
        <taxon>Nematoda</taxon>
        <taxon>Chromadorea</taxon>
        <taxon>Rhabditida</taxon>
        <taxon>Rhabditina</taxon>
        <taxon>Rhabditomorpha</taxon>
        <taxon>Rhabditoidea</taxon>
        <taxon>Rhabditidae</taxon>
        <taxon>Peloderinae</taxon>
        <taxon>Caenorhabditis</taxon>
    </lineage>
</organism>
<feature type="compositionally biased region" description="Low complexity" evidence="1">
    <location>
        <begin position="1"/>
        <end position="35"/>
    </location>
</feature>
<reference evidence="3" key="1">
    <citation type="submission" date="2010-08" db="EMBL/GenBank/DDBJ databases">
        <authorList>
            <consortium name="Caenorhabditis japonica Sequencing Consortium"/>
            <person name="Wilson R.K."/>
        </authorList>
    </citation>
    <scope>NUCLEOTIDE SEQUENCE [LARGE SCALE GENOMIC DNA]</scope>
    <source>
        <strain evidence="3">DF5081</strain>
    </source>
</reference>
<evidence type="ECO:0000313" key="3">
    <source>
        <dbReference type="Proteomes" id="UP000005237"/>
    </source>
</evidence>
<feature type="compositionally biased region" description="Basic and acidic residues" evidence="1">
    <location>
        <begin position="77"/>
        <end position="88"/>
    </location>
</feature>
<evidence type="ECO:0000313" key="2">
    <source>
        <dbReference type="EnsemblMetazoa" id="CJA38806.1"/>
    </source>
</evidence>
<protein>
    <submittedName>
        <fullName evidence="2">Uncharacterized protein</fullName>
    </submittedName>
</protein>
<dbReference type="AlphaFoldDB" id="A0A8R1EKC8"/>
<reference evidence="2" key="2">
    <citation type="submission" date="2022-06" db="UniProtKB">
        <authorList>
            <consortium name="EnsemblMetazoa"/>
        </authorList>
    </citation>
    <scope>IDENTIFICATION</scope>
    <source>
        <strain evidence="2">DF5081</strain>
    </source>
</reference>
<evidence type="ECO:0000256" key="1">
    <source>
        <dbReference type="SAM" id="MobiDB-lite"/>
    </source>
</evidence>
<sequence>MSNTTIETFDSTITTRSSTSSLSSTSSTRSSSASTPKSAAHNVLIKTISPTTITLMSIRSKAKEPVDVRRHSTRKRKEPERLEIDPRLKSYVNK</sequence>
<feature type="region of interest" description="Disordered" evidence="1">
    <location>
        <begin position="1"/>
        <end position="42"/>
    </location>
</feature>
<dbReference type="Proteomes" id="UP000005237">
    <property type="component" value="Unassembled WGS sequence"/>
</dbReference>
<keyword evidence="3" id="KW-1185">Reference proteome</keyword>
<feature type="compositionally biased region" description="Basic and acidic residues" evidence="1">
    <location>
        <begin position="61"/>
        <end position="70"/>
    </location>
</feature>
<dbReference type="EnsemblMetazoa" id="CJA38806.1">
    <property type="protein sequence ID" value="CJA38806.1"/>
    <property type="gene ID" value="WBGene00214653"/>
</dbReference>
<feature type="region of interest" description="Disordered" evidence="1">
    <location>
        <begin position="59"/>
        <end position="94"/>
    </location>
</feature>